<protein>
    <recommendedName>
        <fullName evidence="4">DUF2975 domain-containing protein</fullName>
    </recommendedName>
</protein>
<dbReference type="RefSeq" id="WP_378750756.1">
    <property type="nucleotide sequence ID" value="NZ_JBHSSV010000003.1"/>
</dbReference>
<accession>A0ABW2ZPL0</accession>
<keyword evidence="1" id="KW-1133">Transmembrane helix</keyword>
<keyword evidence="1" id="KW-0472">Membrane</keyword>
<feature type="transmembrane region" description="Helical" evidence="1">
    <location>
        <begin position="98"/>
        <end position="119"/>
    </location>
</feature>
<keyword evidence="3" id="KW-1185">Reference proteome</keyword>
<feature type="transmembrane region" description="Helical" evidence="1">
    <location>
        <begin position="20"/>
        <end position="41"/>
    </location>
</feature>
<reference evidence="3" key="1">
    <citation type="journal article" date="2019" name="Int. J. Syst. Evol. Microbiol.">
        <title>The Global Catalogue of Microorganisms (GCM) 10K type strain sequencing project: providing services to taxonomists for standard genome sequencing and annotation.</title>
        <authorList>
            <consortium name="The Broad Institute Genomics Platform"/>
            <consortium name="The Broad Institute Genome Sequencing Center for Infectious Disease"/>
            <person name="Wu L."/>
            <person name="Ma J."/>
        </authorList>
    </citation>
    <scope>NUCLEOTIDE SEQUENCE [LARGE SCALE GENOMIC DNA]</scope>
    <source>
        <strain evidence="3">CCUG 50754</strain>
    </source>
</reference>
<gene>
    <name evidence="2" type="ORF">ACFQZV_03660</name>
</gene>
<evidence type="ECO:0000313" key="3">
    <source>
        <dbReference type="Proteomes" id="UP001597042"/>
    </source>
</evidence>
<keyword evidence="1" id="KW-0812">Transmembrane</keyword>
<dbReference type="EMBL" id="JBHTIM010000001">
    <property type="protein sequence ID" value="MFD0780395.1"/>
    <property type="molecule type" value="Genomic_DNA"/>
</dbReference>
<evidence type="ECO:0000313" key="2">
    <source>
        <dbReference type="EMBL" id="MFD0780395.1"/>
    </source>
</evidence>
<feature type="transmembrane region" description="Helical" evidence="1">
    <location>
        <begin position="169"/>
        <end position="194"/>
    </location>
</feature>
<evidence type="ECO:0008006" key="4">
    <source>
        <dbReference type="Google" id="ProtNLM"/>
    </source>
</evidence>
<organism evidence="2 3">
    <name type="scientific">Microbacterium koreense</name>
    <dbReference type="NCBI Taxonomy" id="323761"/>
    <lineage>
        <taxon>Bacteria</taxon>
        <taxon>Bacillati</taxon>
        <taxon>Actinomycetota</taxon>
        <taxon>Actinomycetes</taxon>
        <taxon>Micrococcales</taxon>
        <taxon>Microbacteriaceae</taxon>
        <taxon>Microbacterium</taxon>
    </lineage>
</organism>
<feature type="transmembrane region" description="Helical" evidence="1">
    <location>
        <begin position="131"/>
        <end position="149"/>
    </location>
</feature>
<evidence type="ECO:0000256" key="1">
    <source>
        <dbReference type="SAM" id="Phobius"/>
    </source>
</evidence>
<comment type="caution">
    <text evidence="2">The sequence shown here is derived from an EMBL/GenBank/DDBJ whole genome shotgun (WGS) entry which is preliminary data.</text>
</comment>
<dbReference type="Proteomes" id="UP001597042">
    <property type="component" value="Unassembled WGS sequence"/>
</dbReference>
<proteinExistence type="predicted"/>
<sequence length="206" mass="21459">MSSPPRTRTVSRWDAVGMAFYALLGIALVVATTVTAVIRIVEVVANDGVRVFAQFAGTPADAPIGPDGTPVEIELDTAWLVAPELPVASVGALVIEQVVIVAAVAVVVFCLLMLMWNTLRGQVFSRGNTTLVATAGIAGFVGVAAAPFFGNMGANGAFAWISDRTFDNVILSASPVQLLGLGFIISLAITVFTVGDRLQRDTKGLV</sequence>
<name>A0ABW2ZPL0_9MICO</name>